<dbReference type="InterPro" id="IPR008979">
    <property type="entry name" value="Galactose-bd-like_sf"/>
</dbReference>
<evidence type="ECO:0000259" key="3">
    <source>
        <dbReference type="Pfam" id="PF18582"/>
    </source>
</evidence>
<name>A0AAE3VGJ9_9BACT</name>
<dbReference type="EMBL" id="JAUSVL010000001">
    <property type="protein sequence ID" value="MDQ0290088.1"/>
    <property type="molecule type" value="Genomic_DNA"/>
</dbReference>
<feature type="signal peptide" evidence="1">
    <location>
        <begin position="1"/>
        <end position="28"/>
    </location>
</feature>
<protein>
    <recommendedName>
        <fullName evidence="6">Hydrazine synthase alpha subunit middle domain-containing protein</fullName>
    </recommendedName>
</protein>
<feature type="domain" description="Glycosyl hydrolase family 98 putative carbohydrate-binding module" evidence="2">
    <location>
        <begin position="123"/>
        <end position="216"/>
    </location>
</feature>
<evidence type="ECO:0000313" key="5">
    <source>
        <dbReference type="Proteomes" id="UP001238163"/>
    </source>
</evidence>
<evidence type="ECO:0000313" key="4">
    <source>
        <dbReference type="EMBL" id="MDQ0290088.1"/>
    </source>
</evidence>
<organism evidence="4 5">
    <name type="scientific">Oligosphaera ethanolica</name>
    <dbReference type="NCBI Taxonomy" id="760260"/>
    <lineage>
        <taxon>Bacteria</taxon>
        <taxon>Pseudomonadati</taxon>
        <taxon>Lentisphaerota</taxon>
        <taxon>Oligosphaeria</taxon>
        <taxon>Oligosphaerales</taxon>
        <taxon>Oligosphaeraceae</taxon>
        <taxon>Oligosphaera</taxon>
    </lineage>
</organism>
<dbReference type="Pfam" id="PF08305">
    <property type="entry name" value="NPCBM"/>
    <property type="match status" value="2"/>
</dbReference>
<dbReference type="SUPFAM" id="SSF82171">
    <property type="entry name" value="DPP6 N-terminal domain-like"/>
    <property type="match status" value="1"/>
</dbReference>
<accession>A0AAE3VGJ9</accession>
<evidence type="ECO:0000256" key="1">
    <source>
        <dbReference type="SAM" id="SignalP"/>
    </source>
</evidence>
<dbReference type="RefSeq" id="WP_307261509.1">
    <property type="nucleotide sequence ID" value="NZ_JAUSVL010000001.1"/>
</dbReference>
<evidence type="ECO:0008006" key="6">
    <source>
        <dbReference type="Google" id="ProtNLM"/>
    </source>
</evidence>
<reference evidence="4" key="1">
    <citation type="submission" date="2023-07" db="EMBL/GenBank/DDBJ databases">
        <title>Genomic Encyclopedia of Type Strains, Phase IV (KMG-IV): sequencing the most valuable type-strain genomes for metagenomic binning, comparative biology and taxonomic classification.</title>
        <authorList>
            <person name="Goeker M."/>
        </authorList>
    </citation>
    <scope>NUCLEOTIDE SEQUENCE</scope>
    <source>
        <strain evidence="4">DSM 24202</strain>
    </source>
</reference>
<feature type="domain" description="Glycosyl hydrolase family 98 putative carbohydrate-binding module" evidence="2">
    <location>
        <begin position="65"/>
        <end position="113"/>
    </location>
</feature>
<dbReference type="Gene3D" id="2.120.10.30">
    <property type="entry name" value="TolB, C-terminal domain"/>
    <property type="match status" value="1"/>
</dbReference>
<proteinExistence type="predicted"/>
<dbReference type="Gene3D" id="2.60.120.1060">
    <property type="entry name" value="NPCBM/NEW2 domain"/>
    <property type="match status" value="2"/>
</dbReference>
<keyword evidence="5" id="KW-1185">Reference proteome</keyword>
<dbReference type="Pfam" id="PF18582">
    <property type="entry name" value="HZS_alpha"/>
    <property type="match status" value="1"/>
</dbReference>
<feature type="domain" description="Hydrazine synthase alpha subunit middle" evidence="3">
    <location>
        <begin position="794"/>
        <end position="856"/>
    </location>
</feature>
<dbReference type="InterPro" id="IPR040698">
    <property type="entry name" value="HZS_alpha_mid"/>
</dbReference>
<dbReference type="InterPro" id="IPR011042">
    <property type="entry name" value="6-blade_b-propeller_TolB-like"/>
</dbReference>
<comment type="caution">
    <text evidence="4">The sequence shown here is derived from an EMBL/GenBank/DDBJ whole genome shotgun (WGS) entry which is preliminary data.</text>
</comment>
<sequence length="1125" mass="123964">MTRFCPALPLRVILASAGLICGLAVSHANELEAAACYQLRDSWAATMLATRQRLHEMAAPATAASFTSPVVLGKDPALAIDVDISAYTQFWLIADDGGDNINCDHAAWCDPVLIDSAGGALPLTQCTPTQAKVGWQRVRLNEDGDGKPLQIGEKAFKTGFFAHAESRLFFDLQALEKEHGRDFVKLQACVGIALSGRRMGSSRFRVLPGLDRASLASSLWALIERDFADECKAFGKASGKPNREWLLAEDNPAFEEQAIIALLDGLKPHDQSLRATFTKLKNSGADNSPAARLDLFQRCLKTSKTVAQGDEVFALADRSVAMLEKLRDVTALRDDIAALQQRYTAMRAQADSDALTIAELVDGCRALRRQLIMMHPALDFADILITQSPPPGYSHMCDQYLGRHRRPGPGLVLLRNWKTAPSPQYLLKDKLPPGVATHPDISYDGKRVLFSYCDSSNPNRERHRFLIYEYDLDTHQVRQVTGTRQDDMAGADGRRTVLIEDFDPCYLPDGDMVFISTRSQNFGRCHGSRYTPAYMVYRGKLDGSGIRQLSFGEANEWEPSVLNDGRLVYTRWDYINRHDTIYQGLWTMRPDGTGTAHYYGSYTRNPCMTSETLAIPGSPLVVCTAMAHHSYTAGSVITVDVRKGQDGDTPFTRITPDVPFPETEGRPTGAFISPFPITDDLFLAAYMKDPLAFEGSVQRDGAYGIYLIDRLGGRERIYHDPGMSSYSPIPVRPRPKPPVLASILPDKPASNQGTMFVKDVRVSTVPLPPIHSLRVNRIYLQPTRAKPALSRANNEIIKGILGTVAIDDDGAAAFQAPAGVPLQLQALDENGLAVLTMRSFIYLHPGENLSCVGCHEHRLSAPPQAAGKSKVALRPIQPPPGPQYEGGFSYARSVQPVLDRHCISCHGLQRKAGNIDLSGIPDHGYSRSHNALVGKDGLVKIAYRNKETVSSVPDDYFARAGKLATLLRQKHGGVELSPDEFSRVVAWLDLNAQYYGDYSFNRPEQRQPDPDGEKALRDALARRFGDDIAKQPFHCLVNPANTAESRALMAPLALAAGGWGQWQQSAFASKDDPEYATLQTLVDHSLKPLPWQDNFGTCNRGKDCRCGCCWVNVAEKEFREAPKKP</sequence>
<dbReference type="Proteomes" id="UP001238163">
    <property type="component" value="Unassembled WGS sequence"/>
</dbReference>
<dbReference type="InterPro" id="IPR038637">
    <property type="entry name" value="NPCBM_sf"/>
</dbReference>
<keyword evidence="1" id="KW-0732">Signal</keyword>
<dbReference type="SUPFAM" id="SSF49785">
    <property type="entry name" value="Galactose-binding domain-like"/>
    <property type="match status" value="2"/>
</dbReference>
<feature type="chain" id="PRO_5041924858" description="Hydrazine synthase alpha subunit middle domain-containing protein" evidence="1">
    <location>
        <begin position="29"/>
        <end position="1125"/>
    </location>
</feature>
<gene>
    <name evidence="4" type="ORF">J3R75_002195</name>
</gene>
<evidence type="ECO:0000259" key="2">
    <source>
        <dbReference type="Pfam" id="PF08305"/>
    </source>
</evidence>
<dbReference type="InterPro" id="IPR013222">
    <property type="entry name" value="Glyco_hyd_98_carb-bd"/>
</dbReference>
<dbReference type="AlphaFoldDB" id="A0AAE3VGJ9"/>